<organism evidence="3 4">
    <name type="scientific">Haemaphysalis longicornis</name>
    <name type="common">Bush tick</name>
    <dbReference type="NCBI Taxonomy" id="44386"/>
    <lineage>
        <taxon>Eukaryota</taxon>
        <taxon>Metazoa</taxon>
        <taxon>Ecdysozoa</taxon>
        <taxon>Arthropoda</taxon>
        <taxon>Chelicerata</taxon>
        <taxon>Arachnida</taxon>
        <taxon>Acari</taxon>
        <taxon>Parasitiformes</taxon>
        <taxon>Ixodida</taxon>
        <taxon>Ixodoidea</taxon>
        <taxon>Ixodidae</taxon>
        <taxon>Haemaphysalinae</taxon>
        <taxon>Haemaphysalis</taxon>
    </lineage>
</organism>
<dbReference type="AlphaFoldDB" id="A0A9J6G5M1"/>
<dbReference type="Gene3D" id="3.40.390.10">
    <property type="entry name" value="Collagenase (Catalytic Domain)"/>
    <property type="match status" value="1"/>
</dbReference>
<feature type="domain" description="Peptidase M13 N-terminal" evidence="2">
    <location>
        <begin position="8"/>
        <end position="356"/>
    </location>
</feature>
<evidence type="ECO:0000313" key="3">
    <source>
        <dbReference type="EMBL" id="KAH9373686.1"/>
    </source>
</evidence>
<keyword evidence="4" id="KW-1185">Reference proteome</keyword>
<dbReference type="InterPro" id="IPR024079">
    <property type="entry name" value="MetalloPept_cat_dom_sf"/>
</dbReference>
<dbReference type="InterPro" id="IPR042089">
    <property type="entry name" value="Peptidase_M13_dom_2"/>
</dbReference>
<dbReference type="PANTHER" id="PTHR11733:SF241">
    <property type="entry name" value="GH26575P-RELATED"/>
    <property type="match status" value="1"/>
</dbReference>
<reference evidence="3 4" key="1">
    <citation type="journal article" date="2020" name="Cell">
        <title>Large-Scale Comparative Analyses of Tick Genomes Elucidate Their Genetic Diversity and Vector Capacities.</title>
        <authorList>
            <consortium name="Tick Genome and Microbiome Consortium (TIGMIC)"/>
            <person name="Jia N."/>
            <person name="Wang J."/>
            <person name="Shi W."/>
            <person name="Du L."/>
            <person name="Sun Y."/>
            <person name="Zhan W."/>
            <person name="Jiang J.F."/>
            <person name="Wang Q."/>
            <person name="Zhang B."/>
            <person name="Ji P."/>
            <person name="Bell-Sakyi L."/>
            <person name="Cui X.M."/>
            <person name="Yuan T.T."/>
            <person name="Jiang B.G."/>
            <person name="Yang W.F."/>
            <person name="Lam T.T."/>
            <person name="Chang Q.C."/>
            <person name="Ding S.J."/>
            <person name="Wang X.J."/>
            <person name="Zhu J.G."/>
            <person name="Ruan X.D."/>
            <person name="Zhao L."/>
            <person name="Wei J.T."/>
            <person name="Ye R.Z."/>
            <person name="Que T.C."/>
            <person name="Du C.H."/>
            <person name="Zhou Y.H."/>
            <person name="Cheng J.X."/>
            <person name="Dai P.F."/>
            <person name="Guo W.B."/>
            <person name="Han X.H."/>
            <person name="Huang E.J."/>
            <person name="Li L.F."/>
            <person name="Wei W."/>
            <person name="Gao Y.C."/>
            <person name="Liu J.Z."/>
            <person name="Shao H.Z."/>
            <person name="Wang X."/>
            <person name="Wang C.C."/>
            <person name="Yang T.C."/>
            <person name="Huo Q.B."/>
            <person name="Li W."/>
            <person name="Chen H.Y."/>
            <person name="Chen S.E."/>
            <person name="Zhou L.G."/>
            <person name="Ni X.B."/>
            <person name="Tian J.H."/>
            <person name="Sheng Y."/>
            <person name="Liu T."/>
            <person name="Pan Y.S."/>
            <person name="Xia L.Y."/>
            <person name="Li J."/>
            <person name="Zhao F."/>
            <person name="Cao W.C."/>
        </authorList>
    </citation>
    <scope>NUCLEOTIDE SEQUENCE [LARGE SCALE GENOMIC DNA]</scope>
    <source>
        <strain evidence="3">HaeL-2018</strain>
    </source>
</reference>
<dbReference type="InterPro" id="IPR008753">
    <property type="entry name" value="Peptidase_M13_N"/>
</dbReference>
<dbReference type="EMBL" id="JABSTR010000006">
    <property type="protein sequence ID" value="KAH9373686.1"/>
    <property type="molecule type" value="Genomic_DNA"/>
</dbReference>
<dbReference type="Gene3D" id="1.10.1380.10">
    <property type="entry name" value="Neutral endopeptidase , domain2"/>
    <property type="match status" value="1"/>
</dbReference>
<evidence type="ECO:0000256" key="1">
    <source>
        <dbReference type="ARBA" id="ARBA00007357"/>
    </source>
</evidence>
<dbReference type="GO" id="GO:0004222">
    <property type="term" value="F:metalloendopeptidase activity"/>
    <property type="evidence" value="ECO:0007669"/>
    <property type="project" value="InterPro"/>
</dbReference>
<gene>
    <name evidence="3" type="ORF">HPB48_018669</name>
</gene>
<evidence type="ECO:0000259" key="2">
    <source>
        <dbReference type="Pfam" id="PF05649"/>
    </source>
</evidence>
<dbReference type="Proteomes" id="UP000821853">
    <property type="component" value="Chromosome 4"/>
</dbReference>
<dbReference type="PROSITE" id="PS51885">
    <property type="entry name" value="NEPRILYSIN"/>
    <property type="match status" value="1"/>
</dbReference>
<protein>
    <recommendedName>
        <fullName evidence="2">Peptidase M13 N-terminal domain-containing protein</fullName>
    </recommendedName>
</protein>
<proteinExistence type="inferred from homology"/>
<accession>A0A9J6G5M1</accession>
<sequence length="396" mass="44947">MRVLASGPCHNFYDFVCSRRWASHHYPANARNAEEAAIQGIQDVIWKQIEKSEHNSCVAVAIWEACMNTRGIGSEGAAPFRDVLKASGLEGWPFFIAPLELDPWCVAGNLIRLFDLAALFRISVEHSVSQTLLIRLGNGYTLLSLRDFGNNVTTTAFLRRVERAVNFLTPEVNKASILAAEVLNVALHLVKLQVSNNATPTFKVAISIKHFLQAAFKDIMNLSKESIRITFESPRYAKEVEQMVIVIAPRTVLNYLGFYLVQHLWTFSPHDAAETLPNGWRERKCLRMAERAVPSQVLEIGLRVYKKQLNFTHFSTLADEMKRRLIHCITFLPWMDHELKAVLIENVNRIRVEFIIPKQVHSNCSTPVKTLLHIYSLQALSLSTSVPYKNVSHLPF</sequence>
<comment type="caution">
    <text evidence="3">The sequence shown here is derived from an EMBL/GenBank/DDBJ whole genome shotgun (WGS) entry which is preliminary data.</text>
</comment>
<dbReference type="PANTHER" id="PTHR11733">
    <property type="entry name" value="ZINC METALLOPROTEASE FAMILY M13 NEPRILYSIN-RELATED"/>
    <property type="match status" value="1"/>
</dbReference>
<dbReference type="SUPFAM" id="SSF55486">
    <property type="entry name" value="Metalloproteases ('zincins'), catalytic domain"/>
    <property type="match status" value="1"/>
</dbReference>
<evidence type="ECO:0000313" key="4">
    <source>
        <dbReference type="Proteomes" id="UP000821853"/>
    </source>
</evidence>
<dbReference type="VEuPathDB" id="VectorBase:HLOH_058189"/>
<dbReference type="GO" id="GO:0016485">
    <property type="term" value="P:protein processing"/>
    <property type="evidence" value="ECO:0007669"/>
    <property type="project" value="TreeGrafter"/>
</dbReference>
<dbReference type="GO" id="GO:0005886">
    <property type="term" value="C:plasma membrane"/>
    <property type="evidence" value="ECO:0007669"/>
    <property type="project" value="TreeGrafter"/>
</dbReference>
<dbReference type="InterPro" id="IPR000718">
    <property type="entry name" value="Peptidase_M13"/>
</dbReference>
<dbReference type="Pfam" id="PF05649">
    <property type="entry name" value="Peptidase_M13_N"/>
    <property type="match status" value="1"/>
</dbReference>
<comment type="similarity">
    <text evidence="1">Belongs to the peptidase M13 family.</text>
</comment>
<name>A0A9J6G5M1_HAELO</name>